<sequence length="202" mass="21516">MKLIGTKTTCFPLISILRSLEIFGAPLDSVPDPYDSTRTKSTANGRVIRLTRSARKRNAPVATPTKTAGGPAAPMRSPEISAASSATRPAISCSVQRMRSMPNSEPIGGRKISRDNPRARIHKSLTPNQTTPRVFTRVMDSSFVAFLLKSRAKRGSIRRQGDAELATVRAPASLVESAVAAGSQPLQGLSTISMGKSAACVR</sequence>
<dbReference type="Proteomes" id="UP001055439">
    <property type="component" value="Chromosome 6"/>
</dbReference>
<dbReference type="EMBL" id="CP097508">
    <property type="protein sequence ID" value="URE09226.1"/>
    <property type="molecule type" value="Genomic_DNA"/>
</dbReference>
<accession>A0A9E7G5I0</accession>
<reference evidence="2" key="1">
    <citation type="submission" date="2022-05" db="EMBL/GenBank/DDBJ databases">
        <title>The Musa troglodytarum L. genome provides insights into the mechanism of non-climacteric behaviour and enrichment of carotenoids.</title>
        <authorList>
            <person name="Wang J."/>
        </authorList>
    </citation>
    <scope>NUCLEOTIDE SEQUENCE</scope>
    <source>
        <tissue evidence="2">Leaf</tissue>
    </source>
</reference>
<feature type="compositionally biased region" description="Low complexity" evidence="1">
    <location>
        <begin position="59"/>
        <end position="74"/>
    </location>
</feature>
<protein>
    <submittedName>
        <fullName evidence="2">Uncharacterized protein</fullName>
    </submittedName>
</protein>
<dbReference type="AlphaFoldDB" id="A0A9E7G5I0"/>
<evidence type="ECO:0000313" key="2">
    <source>
        <dbReference type="EMBL" id="URE09226.1"/>
    </source>
</evidence>
<evidence type="ECO:0000313" key="3">
    <source>
        <dbReference type="Proteomes" id="UP001055439"/>
    </source>
</evidence>
<keyword evidence="3" id="KW-1185">Reference proteome</keyword>
<name>A0A9E7G5I0_9LILI</name>
<proteinExistence type="predicted"/>
<feature type="region of interest" description="Disordered" evidence="1">
    <location>
        <begin position="55"/>
        <end position="88"/>
    </location>
</feature>
<evidence type="ECO:0000256" key="1">
    <source>
        <dbReference type="SAM" id="MobiDB-lite"/>
    </source>
</evidence>
<gene>
    <name evidence="2" type="ORF">MUK42_28612</name>
</gene>
<organism evidence="2 3">
    <name type="scientific">Musa troglodytarum</name>
    <name type="common">fe'i banana</name>
    <dbReference type="NCBI Taxonomy" id="320322"/>
    <lineage>
        <taxon>Eukaryota</taxon>
        <taxon>Viridiplantae</taxon>
        <taxon>Streptophyta</taxon>
        <taxon>Embryophyta</taxon>
        <taxon>Tracheophyta</taxon>
        <taxon>Spermatophyta</taxon>
        <taxon>Magnoliopsida</taxon>
        <taxon>Liliopsida</taxon>
        <taxon>Zingiberales</taxon>
        <taxon>Musaceae</taxon>
        <taxon>Musa</taxon>
    </lineage>
</organism>